<dbReference type="AlphaFoldDB" id="A0A1I7YWT7"/>
<name>A0A1I7YWT7_9BILA</name>
<evidence type="ECO:0000313" key="1">
    <source>
        <dbReference type="Proteomes" id="UP000095287"/>
    </source>
</evidence>
<dbReference type="Proteomes" id="UP000095287">
    <property type="component" value="Unplaced"/>
</dbReference>
<keyword evidence="1" id="KW-1185">Reference proteome</keyword>
<accession>A0A1I7YWT7</accession>
<dbReference type="WBParaSite" id="L893_g205.t1">
    <property type="protein sequence ID" value="L893_g205.t1"/>
    <property type="gene ID" value="L893_g205"/>
</dbReference>
<protein>
    <submittedName>
        <fullName evidence="2">NR LBD domain-containing protein</fullName>
    </submittedName>
</protein>
<sequence>MKSLFKTAAKKSLVEKIEMDFFSLPKCVQRYHRRYARILKFHQTFQQLPAIPDECFVFAGPLRLNLRETFKRAEKVVDPECIFRYYVELGQLKALRPIWTQLDDQRKGRIYDCGDILTRFFGECLEYSAVAPGYSLLELYRASKGKNVYMSALIYKLGPINFRQRMLLSEFYETLQSMDRRQWFFRCRLLALLVALKDFEINISELGPRYCANLEKVIRTNYSAFLRLPSKCRIPEMEEFATQKRRARELCVHDETERCVDVADYAS</sequence>
<evidence type="ECO:0000313" key="2">
    <source>
        <dbReference type="WBParaSite" id="L893_g205.t1"/>
    </source>
</evidence>
<proteinExistence type="predicted"/>
<organism evidence="1 2">
    <name type="scientific">Steinernema glaseri</name>
    <dbReference type="NCBI Taxonomy" id="37863"/>
    <lineage>
        <taxon>Eukaryota</taxon>
        <taxon>Metazoa</taxon>
        <taxon>Ecdysozoa</taxon>
        <taxon>Nematoda</taxon>
        <taxon>Chromadorea</taxon>
        <taxon>Rhabditida</taxon>
        <taxon>Tylenchina</taxon>
        <taxon>Panagrolaimomorpha</taxon>
        <taxon>Strongyloidoidea</taxon>
        <taxon>Steinernematidae</taxon>
        <taxon>Steinernema</taxon>
    </lineage>
</organism>
<reference evidence="2" key="1">
    <citation type="submission" date="2016-11" db="UniProtKB">
        <authorList>
            <consortium name="WormBaseParasite"/>
        </authorList>
    </citation>
    <scope>IDENTIFICATION</scope>
</reference>